<name>A0ABY6GN70_9CAUD</name>
<proteinExistence type="predicted"/>
<protein>
    <submittedName>
        <fullName evidence="1">Uncharacterized protein</fullName>
    </submittedName>
</protein>
<sequence length="200" mass="23548">MEKCVINKGIPTSYSRSWDKEWTEEDNCYKVHIKTKGVEHVCANTAIENRITEKTKSIKSLPFGLPMITLSKHDEPRIVEQDNVVAFYLPVVHEREEFYSYFKETQLDYEILKGEVIADIEVEAYEHNWFRDHDVGSRKQSTRVLVFRKGVVQIKQIYRWRDDTAKLNPILYENEEGEVETYYPDSEGEEITIINHPATE</sequence>
<evidence type="ECO:0000313" key="2">
    <source>
        <dbReference type="Proteomes" id="UP001156193"/>
    </source>
</evidence>
<gene>
    <name evidence="1" type="ORF">OFDIEDLO_00076</name>
</gene>
<accession>A0ABY6GN70</accession>
<evidence type="ECO:0000313" key="1">
    <source>
        <dbReference type="EMBL" id="UYL64872.1"/>
    </source>
</evidence>
<reference evidence="1 2" key="1">
    <citation type="submission" date="2022-09" db="EMBL/GenBank/DDBJ databases">
        <title>Evolutionary Diversification of Methanotrophic Ca. Methanophagales (ANME-1) and Their Expansive Virome.</title>
        <authorList>
            <person name="Laso-Perez R."/>
            <person name="Wu F."/>
            <person name="Cremiere A."/>
            <person name="Speth D."/>
            <person name="Magyar J.S."/>
            <person name="Krupovic M."/>
            <person name="Orphan V.J."/>
        </authorList>
    </citation>
    <scope>NUCLEOTIDE SEQUENCE [LARGE SCALE GENOMIC DNA]</scope>
    <source>
        <strain evidence="1">PBV299</strain>
    </source>
</reference>
<organism evidence="1 2">
    <name type="scientific">Methanophagales virus PBV299</name>
    <dbReference type="NCBI Taxonomy" id="2987730"/>
    <lineage>
        <taxon>Viruses</taxon>
        <taxon>Duplodnaviria</taxon>
        <taxon>Heunggongvirae</taxon>
        <taxon>Uroviricota</taxon>
        <taxon>Caudoviricetes</taxon>
        <taxon>Nakonvirales</taxon>
        <taxon>Ahpuchviridae</taxon>
        <taxon>Kisinvirus</taxon>
        <taxon>Kisinvirus pescaderoense</taxon>
    </lineage>
</organism>
<dbReference type="EMBL" id="OP413838">
    <property type="protein sequence ID" value="UYL64872.1"/>
    <property type="molecule type" value="Genomic_DNA"/>
</dbReference>
<dbReference type="Proteomes" id="UP001156193">
    <property type="component" value="Segment"/>
</dbReference>
<keyword evidence="2" id="KW-1185">Reference proteome</keyword>